<dbReference type="Gene3D" id="3.40.30.10">
    <property type="entry name" value="Glutaredoxin"/>
    <property type="match status" value="1"/>
</dbReference>
<feature type="compositionally biased region" description="Polar residues" evidence="1">
    <location>
        <begin position="25"/>
        <end position="34"/>
    </location>
</feature>
<dbReference type="PANTHER" id="PTHR46361">
    <property type="entry name" value="ELECTRON CARRIER/ PROTEIN DISULFIDE OXIDOREDUCTASE"/>
    <property type="match status" value="1"/>
</dbReference>
<organism evidence="3 4">
    <name type="scientific">Cephalotus follicularis</name>
    <name type="common">Albany pitcher plant</name>
    <dbReference type="NCBI Taxonomy" id="3775"/>
    <lineage>
        <taxon>Eukaryota</taxon>
        <taxon>Viridiplantae</taxon>
        <taxon>Streptophyta</taxon>
        <taxon>Embryophyta</taxon>
        <taxon>Tracheophyta</taxon>
        <taxon>Spermatophyta</taxon>
        <taxon>Magnoliopsida</taxon>
        <taxon>eudicotyledons</taxon>
        <taxon>Gunneridae</taxon>
        <taxon>Pentapetalae</taxon>
        <taxon>rosids</taxon>
        <taxon>fabids</taxon>
        <taxon>Oxalidales</taxon>
        <taxon>Cephalotaceae</taxon>
        <taxon>Cephalotus</taxon>
    </lineage>
</organism>
<name>A0A1Q3BPN9_CEPFO</name>
<reference evidence="4" key="1">
    <citation type="submission" date="2016-04" db="EMBL/GenBank/DDBJ databases">
        <title>Cephalotus genome sequencing.</title>
        <authorList>
            <person name="Fukushima K."/>
            <person name="Hasebe M."/>
            <person name="Fang X."/>
        </authorList>
    </citation>
    <scope>NUCLEOTIDE SEQUENCE [LARGE SCALE GENOMIC DNA]</scope>
    <source>
        <strain evidence="4">cv. St1</strain>
    </source>
</reference>
<dbReference type="InterPro" id="IPR006869">
    <property type="entry name" value="DUF547"/>
</dbReference>
<evidence type="ECO:0000313" key="4">
    <source>
        <dbReference type="Proteomes" id="UP000187406"/>
    </source>
</evidence>
<dbReference type="PROSITE" id="PS51354">
    <property type="entry name" value="GLUTAREDOXIN_2"/>
    <property type="match status" value="1"/>
</dbReference>
<proteinExistence type="predicted"/>
<evidence type="ECO:0000313" key="3">
    <source>
        <dbReference type="EMBL" id="GAV69834.1"/>
    </source>
</evidence>
<dbReference type="InterPro" id="IPR036249">
    <property type="entry name" value="Thioredoxin-like_sf"/>
</dbReference>
<dbReference type="SUPFAM" id="SSF52833">
    <property type="entry name" value="Thioredoxin-like"/>
    <property type="match status" value="1"/>
</dbReference>
<sequence length="602" mass="68714">MDHGISKAKGELAETEMNISDEYNPKTSSKNDAQIIQPHSHLPKPEAPPGLSQPSPLFQPSQSLSQIIRERSTNLSAVIAKRLSSLTDDNSNNKKRNEEDEMIDVDSEVTEFRIPGLKVIVRVKNELELKGRISFFSRSNCRDCTAVRTFLKERGLRFVEINMDVFPERETELMRRTGSRTVPQIFFNGSLFGGLVALNSLRNSGDFDQRLRQLLGSKCSGDEPAPPLYGFDKDPEGDSTDEMLAIVRVLRQRLPIHDRLMKLKLVKNCFAGNELVELLIHHLDCGRRKALEIGKQLGRKHFIHHVFGENDFEDGNQFYRFLEHEPYIPRCYNFRASTNDMEPKAAVVVGQRLTKIMSAILESYASDDRTHVDYFSVSKSEEFRRYVNLAQDLQRVDLQVLSLDEKLAFFLNLYNAMVIHAVISIGSPQGLIDSRSFFSDFQYVVGGHPYSLNTIKHGILRNNRRPPYSLIKPFRNGDKRLQLAPFKVNPLIHFGLCDGTRSSPKVRFFSSEGIEAELRCAARDFFQKGGIEVDLDKRTVYLSRILKWFSVDFGPEKEMLKWIIKYVDATKAGLLMHLLDDGGSINIVYQNFDWLVNCLVPT</sequence>
<gene>
    <name evidence="3" type="ORF">CFOL_v3_13335</name>
</gene>
<feature type="domain" description="DEP" evidence="2">
    <location>
        <begin position="250"/>
        <end position="323"/>
    </location>
</feature>
<comment type="caution">
    <text evidence="3">The sequence shown here is derived from an EMBL/GenBank/DDBJ whole genome shotgun (WGS) entry which is preliminary data.</text>
</comment>
<dbReference type="Pfam" id="PF00462">
    <property type="entry name" value="Glutaredoxin"/>
    <property type="match status" value="1"/>
</dbReference>
<dbReference type="InterPro" id="IPR036388">
    <property type="entry name" value="WH-like_DNA-bd_sf"/>
</dbReference>
<dbReference type="PROSITE" id="PS50186">
    <property type="entry name" value="DEP"/>
    <property type="match status" value="1"/>
</dbReference>
<evidence type="ECO:0000259" key="2">
    <source>
        <dbReference type="PROSITE" id="PS50186"/>
    </source>
</evidence>
<dbReference type="AlphaFoldDB" id="A0A1Q3BPN9"/>
<dbReference type="EMBL" id="BDDD01000755">
    <property type="protein sequence ID" value="GAV69834.1"/>
    <property type="molecule type" value="Genomic_DNA"/>
</dbReference>
<dbReference type="Proteomes" id="UP000187406">
    <property type="component" value="Unassembled WGS sequence"/>
</dbReference>
<feature type="compositionally biased region" description="Low complexity" evidence="1">
    <location>
        <begin position="49"/>
        <end position="59"/>
    </location>
</feature>
<dbReference type="Pfam" id="PF00610">
    <property type="entry name" value="DEP"/>
    <property type="match status" value="1"/>
</dbReference>
<dbReference type="Gene3D" id="1.10.10.10">
    <property type="entry name" value="Winged helix-like DNA-binding domain superfamily/Winged helix DNA-binding domain"/>
    <property type="match status" value="1"/>
</dbReference>
<dbReference type="SUPFAM" id="SSF46785">
    <property type="entry name" value="Winged helix' DNA-binding domain"/>
    <property type="match status" value="1"/>
</dbReference>
<dbReference type="OrthoDB" id="418495at2759"/>
<dbReference type="InterPro" id="IPR000591">
    <property type="entry name" value="DEP_dom"/>
</dbReference>
<dbReference type="InterPro" id="IPR036390">
    <property type="entry name" value="WH_DNA-bd_sf"/>
</dbReference>
<dbReference type="CDD" id="cd04371">
    <property type="entry name" value="DEP"/>
    <property type="match status" value="1"/>
</dbReference>
<dbReference type="InterPro" id="IPR002109">
    <property type="entry name" value="Glutaredoxin"/>
</dbReference>
<dbReference type="Pfam" id="PF04784">
    <property type="entry name" value="DUF547"/>
    <property type="match status" value="1"/>
</dbReference>
<dbReference type="SMART" id="SM00049">
    <property type="entry name" value="DEP"/>
    <property type="match status" value="1"/>
</dbReference>
<dbReference type="GO" id="GO:0035556">
    <property type="term" value="P:intracellular signal transduction"/>
    <property type="evidence" value="ECO:0007669"/>
    <property type="project" value="InterPro"/>
</dbReference>
<feature type="region of interest" description="Disordered" evidence="1">
    <location>
        <begin position="1"/>
        <end position="59"/>
    </location>
</feature>
<keyword evidence="4" id="KW-1185">Reference proteome</keyword>
<dbReference type="InParanoid" id="A0A1Q3BPN9"/>
<dbReference type="PANTHER" id="PTHR46361:SF1">
    <property type="entry name" value="F26K24.21 PROTEIN"/>
    <property type="match status" value="1"/>
</dbReference>
<protein>
    <submittedName>
        <fullName evidence="3">Glutaredoxin domain-containing protein/DEP domain-containing protein/DUF547 domain-containing protein</fullName>
    </submittedName>
</protein>
<dbReference type="STRING" id="3775.A0A1Q3BPN9"/>
<feature type="compositionally biased region" description="Basic and acidic residues" evidence="1">
    <location>
        <begin position="1"/>
        <end position="12"/>
    </location>
</feature>
<accession>A0A1Q3BPN9</accession>
<evidence type="ECO:0000256" key="1">
    <source>
        <dbReference type="SAM" id="MobiDB-lite"/>
    </source>
</evidence>